<gene>
    <name evidence="1" type="ORF">Satyrvirus17_22</name>
</gene>
<organism evidence="1">
    <name type="scientific">Satyrvirus sp</name>
    <dbReference type="NCBI Taxonomy" id="2487771"/>
    <lineage>
        <taxon>Viruses</taxon>
        <taxon>Varidnaviria</taxon>
        <taxon>Bamfordvirae</taxon>
        <taxon>Nucleocytoviricota</taxon>
        <taxon>Megaviricetes</taxon>
        <taxon>Imitervirales</taxon>
        <taxon>Mimiviridae</taxon>
        <taxon>Megamimivirinae</taxon>
    </lineage>
</organism>
<sequence>MASTIPENILDLDTSESISDYEIAINTMHLSDTIYKLIELIKMYSKYLESFYREIGEIHQYILKIKYLNIILPYTFEFDQSYQYINIILYNDDQSKTYLKLFLSINDDPTIKYIENDRSNYVPSYHDKNIDLKPGEYLVHFCHQFITYIGFPRTRLDDDSYLITTDFSGNKIKTKLWLYLLVTKGKSWYAKFGYEPGNCNINEYMMKISDVQFIKLGDVAEQLKTIQNASKKQYFDKSFLEICQNLVEIIGESNETLVEYAKNHSLEEFTLLTHNLTQSVFSRKNYIEISSVVEFVKFVEFKWFEKCRQLFFANVSQINNNVKNHFYKLKKIE</sequence>
<proteinExistence type="predicted"/>
<protein>
    <submittedName>
        <fullName evidence="1">Putative ORFan</fullName>
    </submittedName>
</protein>
<evidence type="ECO:0000313" key="1">
    <source>
        <dbReference type="EMBL" id="AYV85462.1"/>
    </source>
</evidence>
<dbReference type="EMBL" id="MK072453">
    <property type="protein sequence ID" value="AYV85462.1"/>
    <property type="molecule type" value="Genomic_DNA"/>
</dbReference>
<reference evidence="1" key="1">
    <citation type="submission" date="2018-10" db="EMBL/GenBank/DDBJ databases">
        <title>Hidden diversity of soil giant viruses.</title>
        <authorList>
            <person name="Schulz F."/>
            <person name="Alteio L."/>
            <person name="Goudeau D."/>
            <person name="Ryan E.M."/>
            <person name="Malmstrom R.R."/>
            <person name="Blanchard J."/>
            <person name="Woyke T."/>
        </authorList>
    </citation>
    <scope>NUCLEOTIDE SEQUENCE</scope>
    <source>
        <strain evidence="1">SAV1</strain>
    </source>
</reference>
<name>A0A3G5AE45_9VIRU</name>
<accession>A0A3G5AE45</accession>